<protein>
    <submittedName>
        <fullName evidence="2">Uncharacterized protein</fullName>
    </submittedName>
</protein>
<comment type="caution">
    <text evidence="2">The sequence shown here is derived from an EMBL/GenBank/DDBJ whole genome shotgun (WGS) entry which is preliminary data.</text>
</comment>
<gene>
    <name evidence="2" type="ORF">SNE40_018376</name>
</gene>
<proteinExistence type="predicted"/>
<dbReference type="EMBL" id="JAZGQO010000013">
    <property type="protein sequence ID" value="KAK6171958.1"/>
    <property type="molecule type" value="Genomic_DNA"/>
</dbReference>
<accession>A0AAN8PBE1</accession>
<sequence>MSDASSESKRGQRRDRESECETPKPDNKINKMDESPNKEVKLDFLMKGMADIKRNQESMRHVLEAKIDSMRLDLLSTIDSKMKTMKDEIIAAESVRVNNVSIIIQSRQSKIHELEERPYINQDENNSSPIENNNITIVAYGIQCTENENISKSK</sequence>
<evidence type="ECO:0000313" key="3">
    <source>
        <dbReference type="Proteomes" id="UP001347796"/>
    </source>
</evidence>
<reference evidence="2 3" key="1">
    <citation type="submission" date="2024-01" db="EMBL/GenBank/DDBJ databases">
        <title>The genome of the rayed Mediterranean limpet Patella caerulea (Linnaeus, 1758).</title>
        <authorList>
            <person name="Anh-Thu Weber A."/>
            <person name="Halstead-Nussloch G."/>
        </authorList>
    </citation>
    <scope>NUCLEOTIDE SEQUENCE [LARGE SCALE GENOMIC DNA]</scope>
    <source>
        <strain evidence="2">AATW-2023a</strain>
        <tissue evidence="2">Whole specimen</tissue>
    </source>
</reference>
<dbReference type="AlphaFoldDB" id="A0AAN8PBE1"/>
<evidence type="ECO:0000313" key="2">
    <source>
        <dbReference type="EMBL" id="KAK6171958.1"/>
    </source>
</evidence>
<evidence type="ECO:0000256" key="1">
    <source>
        <dbReference type="SAM" id="MobiDB-lite"/>
    </source>
</evidence>
<dbReference type="Proteomes" id="UP001347796">
    <property type="component" value="Unassembled WGS sequence"/>
</dbReference>
<name>A0AAN8PBE1_PATCE</name>
<organism evidence="2 3">
    <name type="scientific">Patella caerulea</name>
    <name type="common">Rayed Mediterranean limpet</name>
    <dbReference type="NCBI Taxonomy" id="87958"/>
    <lineage>
        <taxon>Eukaryota</taxon>
        <taxon>Metazoa</taxon>
        <taxon>Spiralia</taxon>
        <taxon>Lophotrochozoa</taxon>
        <taxon>Mollusca</taxon>
        <taxon>Gastropoda</taxon>
        <taxon>Patellogastropoda</taxon>
        <taxon>Patelloidea</taxon>
        <taxon>Patellidae</taxon>
        <taxon>Patella</taxon>
    </lineage>
</organism>
<feature type="region of interest" description="Disordered" evidence="1">
    <location>
        <begin position="1"/>
        <end position="37"/>
    </location>
</feature>
<keyword evidence="3" id="KW-1185">Reference proteome</keyword>